<accession>A0A6B3NB36</accession>
<reference evidence="1" key="1">
    <citation type="submission" date="2019-11" db="EMBL/GenBank/DDBJ databases">
        <title>Genomic insights into an expanded diversity of filamentous marine cyanobacteria reveals the extraordinary biosynthetic potential of Moorea and Okeania.</title>
        <authorList>
            <person name="Ferreira Leao T."/>
            <person name="Wang M."/>
            <person name="Moss N."/>
            <person name="Da Silva R."/>
            <person name="Sanders J."/>
            <person name="Nurk S."/>
            <person name="Gurevich A."/>
            <person name="Humphrey G."/>
            <person name="Reher R."/>
            <person name="Zhu Q."/>
            <person name="Belda-Ferre P."/>
            <person name="Glukhov E."/>
            <person name="Rex R."/>
            <person name="Dorrestein P.C."/>
            <person name="Knight R."/>
            <person name="Pevzner P."/>
            <person name="Gerwick W.H."/>
            <person name="Gerwick L."/>
        </authorList>
    </citation>
    <scope>NUCLEOTIDE SEQUENCE</scope>
    <source>
        <strain evidence="1">SIO1C4</strain>
    </source>
</reference>
<comment type="caution">
    <text evidence="1">The sequence shown here is derived from an EMBL/GenBank/DDBJ whole genome shotgun (WGS) entry which is preliminary data.</text>
</comment>
<sequence>MLDFTLPENHICLVSDDGSQTTSTLVKSLTERGWKLVVLSYPQSVIPQQAPLPEGIKRIELKELSEAHLQQQLVTITDNYGPIAAVVHLHPYFQGTKGEGIRFLEAEKDILKQVFFLAKHLKQSLNQAASQGHSCFVSIARLDGEFGFTGKVNYSPISAGLFGLTKTLNHEWKSVFCRAIDISPEVNSELSAQYIISELYDPNYHLAEVGYGSQGRTTLVS</sequence>
<protein>
    <submittedName>
        <fullName evidence="1">Uncharacterized protein</fullName>
    </submittedName>
</protein>
<name>A0A6B3NB36_9CYAN</name>
<dbReference type="AlphaFoldDB" id="A0A6B3NB36"/>
<organism evidence="1">
    <name type="scientific">Symploca sp. SIO1C4</name>
    <dbReference type="NCBI Taxonomy" id="2607765"/>
    <lineage>
        <taxon>Bacteria</taxon>
        <taxon>Bacillati</taxon>
        <taxon>Cyanobacteriota</taxon>
        <taxon>Cyanophyceae</taxon>
        <taxon>Coleofasciculales</taxon>
        <taxon>Coleofasciculaceae</taxon>
        <taxon>Symploca</taxon>
    </lineage>
</organism>
<dbReference type="InterPro" id="IPR036291">
    <property type="entry name" value="NAD(P)-bd_dom_sf"/>
</dbReference>
<dbReference type="Gene3D" id="3.40.50.720">
    <property type="entry name" value="NAD(P)-binding Rossmann-like Domain"/>
    <property type="match status" value="1"/>
</dbReference>
<dbReference type="SUPFAM" id="SSF51735">
    <property type="entry name" value="NAD(P)-binding Rossmann-fold domains"/>
    <property type="match status" value="1"/>
</dbReference>
<gene>
    <name evidence="1" type="ORF">F6J89_06300</name>
</gene>
<proteinExistence type="predicted"/>
<evidence type="ECO:0000313" key="1">
    <source>
        <dbReference type="EMBL" id="NER27244.1"/>
    </source>
</evidence>
<dbReference type="EMBL" id="JAAHFQ010000084">
    <property type="protein sequence ID" value="NER27244.1"/>
    <property type="molecule type" value="Genomic_DNA"/>
</dbReference>